<keyword evidence="8" id="KW-0560">Oxidoreductase</keyword>
<dbReference type="Pfam" id="PF03949">
    <property type="entry name" value="Malic_M"/>
    <property type="match status" value="1"/>
</dbReference>
<accession>A0ABU2NH43</accession>
<dbReference type="SUPFAM" id="SSF53223">
    <property type="entry name" value="Aminoacid dehydrogenase-like, N-terminal domain"/>
    <property type="match status" value="1"/>
</dbReference>
<proteinExistence type="inferred from homology"/>
<keyword evidence="3 5" id="KW-0479">Metal-binding</keyword>
<keyword evidence="9" id="KW-1185">Reference proteome</keyword>
<feature type="domain" description="Malic enzyme NAD-binding" evidence="6">
    <location>
        <begin position="280"/>
        <end position="540"/>
    </location>
</feature>
<name>A0ABU2NH43_9PSEU</name>
<gene>
    <name evidence="8" type="ORF">RM445_23910</name>
</gene>
<evidence type="ECO:0000256" key="3">
    <source>
        <dbReference type="ARBA" id="ARBA00022723"/>
    </source>
</evidence>
<evidence type="ECO:0000313" key="9">
    <source>
        <dbReference type="Proteomes" id="UP001183202"/>
    </source>
</evidence>
<dbReference type="InterPro" id="IPR012302">
    <property type="entry name" value="Malic_NAD-bd"/>
</dbReference>
<dbReference type="Gene3D" id="3.40.50.720">
    <property type="entry name" value="NAD(P)-binding Rossmann-like Domain"/>
    <property type="match status" value="1"/>
</dbReference>
<evidence type="ECO:0000256" key="5">
    <source>
        <dbReference type="RuleBase" id="RU003427"/>
    </source>
</evidence>
<dbReference type="EC" id="1.1.1.38" evidence="8"/>
<dbReference type="InterPro" id="IPR012301">
    <property type="entry name" value="Malic_N_dom"/>
</dbReference>
<evidence type="ECO:0000259" key="6">
    <source>
        <dbReference type="SMART" id="SM00919"/>
    </source>
</evidence>
<dbReference type="InterPro" id="IPR015884">
    <property type="entry name" value="Malic_enzyme_CS"/>
</dbReference>
<dbReference type="Pfam" id="PF00390">
    <property type="entry name" value="malic"/>
    <property type="match status" value="1"/>
</dbReference>
<sequence length="573" mass="62104">MPEGSYELVRTDDGRYTARISARGVSVLGSPMINRGTAFTEAERRELGLTGLLPSGVSTLDGQLRRTYAQFRRAADDLAKWVYLTNLRNRNEVLFYKLLSEHIEEMLPIVYTPTVGLAIEQFSNEFRRPRGVYLSVDHPEEVETALRNTGLGAEDVDLLVATDSEGILGIGDQGVGGIEISVGKLAVYTAAAGIHPNRVLPVVLDVGTDNLNLLNDEMYLGERHARIRDERYDQLIDAYVTACQKLFPNAMLHWEDFGASNARRILDRYATQVCTFNDDMQGTAAVVLAAAFSAVRAAGSRMRDQRVVIHGAGTAGLGIADMMRDQMVREGLSHEEATRRFWPLGRHGILGDDRREHLLDFQVPYARPWDEIKSWGSAGSRPGLADVVRHVQPTMLIGTSTQSGAFTEQIVRDMAAHTDRPIIMPLSNPTSKAEAMPADVLAWTGGRALVATGSPFAPVELDGVTYRIAQANNALVFPGLGLGVTVARASRISDGMIAAAADAVARLSDAGRPGAPLLPPVSDLRPVSAAVAIAVAEAAVTEGLAQAELGNAIQQVHEAMWRPDYPRVEAKPL</sequence>
<keyword evidence="4" id="KW-0520">NAD</keyword>
<dbReference type="SMART" id="SM00919">
    <property type="entry name" value="Malic_M"/>
    <property type="match status" value="1"/>
</dbReference>
<dbReference type="PIRSF" id="PIRSF000106">
    <property type="entry name" value="ME"/>
    <property type="match status" value="1"/>
</dbReference>
<evidence type="ECO:0000313" key="8">
    <source>
        <dbReference type="EMBL" id="MDT0352574.1"/>
    </source>
</evidence>
<comment type="cofactor">
    <cofactor evidence="1">
        <name>Mn(2+)</name>
        <dbReference type="ChEBI" id="CHEBI:29035"/>
    </cofactor>
</comment>
<dbReference type="NCBIfam" id="NF010052">
    <property type="entry name" value="PRK13529.1"/>
    <property type="match status" value="1"/>
</dbReference>
<dbReference type="InterPro" id="IPR037062">
    <property type="entry name" value="Malic_N_dom_sf"/>
</dbReference>
<dbReference type="Proteomes" id="UP001183202">
    <property type="component" value="Unassembled WGS sequence"/>
</dbReference>
<evidence type="ECO:0000259" key="7">
    <source>
        <dbReference type="SMART" id="SM01274"/>
    </source>
</evidence>
<evidence type="ECO:0000256" key="1">
    <source>
        <dbReference type="ARBA" id="ARBA00001936"/>
    </source>
</evidence>
<dbReference type="PANTHER" id="PTHR23406:SF34">
    <property type="entry name" value="NAD-DEPENDENT MALIC ENZYME, MITOCHONDRIAL"/>
    <property type="match status" value="1"/>
</dbReference>
<dbReference type="InterPro" id="IPR036291">
    <property type="entry name" value="NAD(P)-bd_dom_sf"/>
</dbReference>
<comment type="similarity">
    <text evidence="2 5">Belongs to the malic enzymes family.</text>
</comment>
<dbReference type="PROSITE" id="PS00331">
    <property type="entry name" value="MALIC_ENZYMES"/>
    <property type="match status" value="1"/>
</dbReference>
<dbReference type="PRINTS" id="PR00072">
    <property type="entry name" value="MALOXRDTASE"/>
</dbReference>
<dbReference type="RefSeq" id="WP_311559078.1">
    <property type="nucleotide sequence ID" value="NZ_JAVREJ010000019.1"/>
</dbReference>
<feature type="domain" description="Malic enzyme N-terminal" evidence="7">
    <location>
        <begin position="88"/>
        <end position="270"/>
    </location>
</feature>
<dbReference type="SMART" id="SM01274">
    <property type="entry name" value="malic"/>
    <property type="match status" value="1"/>
</dbReference>
<dbReference type="Gene3D" id="3.40.50.10380">
    <property type="entry name" value="Malic enzyme, N-terminal domain"/>
    <property type="match status" value="1"/>
</dbReference>
<evidence type="ECO:0000256" key="2">
    <source>
        <dbReference type="ARBA" id="ARBA00008785"/>
    </source>
</evidence>
<comment type="caution">
    <text evidence="8">The sequence shown here is derived from an EMBL/GenBank/DDBJ whole genome shotgun (WGS) entry which is preliminary data.</text>
</comment>
<dbReference type="InterPro" id="IPR046346">
    <property type="entry name" value="Aminoacid_DH-like_N_sf"/>
</dbReference>
<dbReference type="SUPFAM" id="SSF51735">
    <property type="entry name" value="NAD(P)-binding Rossmann-fold domains"/>
    <property type="match status" value="1"/>
</dbReference>
<organism evidence="8 9">
    <name type="scientific">Pseudonocardia charpentierae</name>
    <dbReference type="NCBI Taxonomy" id="3075545"/>
    <lineage>
        <taxon>Bacteria</taxon>
        <taxon>Bacillati</taxon>
        <taxon>Actinomycetota</taxon>
        <taxon>Actinomycetes</taxon>
        <taxon>Pseudonocardiales</taxon>
        <taxon>Pseudonocardiaceae</taxon>
        <taxon>Pseudonocardia</taxon>
    </lineage>
</organism>
<evidence type="ECO:0000256" key="4">
    <source>
        <dbReference type="ARBA" id="ARBA00023027"/>
    </source>
</evidence>
<dbReference type="GO" id="GO:0016491">
    <property type="term" value="F:oxidoreductase activity"/>
    <property type="evidence" value="ECO:0007669"/>
    <property type="project" value="UniProtKB-KW"/>
</dbReference>
<dbReference type="InterPro" id="IPR001891">
    <property type="entry name" value="Malic_OxRdtase"/>
</dbReference>
<reference evidence="9" key="1">
    <citation type="submission" date="2023-07" db="EMBL/GenBank/DDBJ databases">
        <title>30 novel species of actinomycetes from the DSMZ collection.</title>
        <authorList>
            <person name="Nouioui I."/>
        </authorList>
    </citation>
    <scope>NUCLEOTIDE SEQUENCE [LARGE SCALE GENOMIC DNA]</scope>
    <source>
        <strain evidence="9">DSM 45834</strain>
    </source>
</reference>
<protein>
    <submittedName>
        <fullName evidence="8">NAD-dependent malic enzyme</fullName>
        <ecNumber evidence="8">1.1.1.38</ecNumber>
    </submittedName>
</protein>
<dbReference type="PANTHER" id="PTHR23406">
    <property type="entry name" value="MALIC ENZYME-RELATED"/>
    <property type="match status" value="1"/>
</dbReference>
<dbReference type="EMBL" id="JAVREJ010000019">
    <property type="protein sequence ID" value="MDT0352574.1"/>
    <property type="molecule type" value="Genomic_DNA"/>
</dbReference>